<gene>
    <name evidence="1" type="ORF">SAMN04515674_101448</name>
</gene>
<dbReference type="EMBL" id="FOXH01000001">
    <property type="protein sequence ID" value="SFP13042.1"/>
    <property type="molecule type" value="Genomic_DNA"/>
</dbReference>
<accession>A0A1I5MU19</accession>
<dbReference type="STRING" id="1079859.SAMN04515674_101448"/>
<dbReference type="RefSeq" id="WP_092011394.1">
    <property type="nucleotide sequence ID" value="NZ_FOXH01000001.1"/>
</dbReference>
<sequence length="550" mass="64221">MKTVAHFDTIAKFKPNSVIITKRWVQSERSEETTQNEVSLANLLKDGAKSENMNGYLSEASKRNLKNLAENFLMSVELTTGMKYATDSTKKNGEKSFSLLADQVKRISGVEYQQNNQVYPTFITLTLPSKQLHNDNYIKNECLDPFIEWLKSDREYITRKGKGKGLLQGCNVKVYLWRAETQKNGQLHFHIIVDRWIDKDQIRWRWNQIVNRLGYVDRFRNVQLHKYRNGFSCTVEEIESQRKKLQDKLFQANKHNQLPKNIHPAVEHEFITAFKSGKKAFSVKKSAELAKCVLEYNYRKKVENNFTDPPSTQVIPIQNAKSVTAYVTKYISKSSEEIAPKLNDNQEFVATEEFGKLKKYIVNYRYELSLDGQEVKIETSRQEYKPRFETRKVTGRLWGRSDSLFGIKAFEKAIYTYKLVEEPVYETRVENKKIFSHTITDLWGNESLKYEHRDVLVTDTHYKRQAYGIEDKVSWNYIDCLKNIIGKAQIDEATNKVGGSFVAFGGQVIPVYKKEEGKVKYQKHFMQENAPELYNEYLNHYGEIFKTLYA</sequence>
<dbReference type="OrthoDB" id="947044at2"/>
<name>A0A1I5MU19_9BACT</name>
<evidence type="ECO:0000313" key="1">
    <source>
        <dbReference type="EMBL" id="SFP13042.1"/>
    </source>
</evidence>
<proteinExistence type="predicted"/>
<organism evidence="1 2">
    <name type="scientific">Pseudarcicella hirudinis</name>
    <dbReference type="NCBI Taxonomy" id="1079859"/>
    <lineage>
        <taxon>Bacteria</taxon>
        <taxon>Pseudomonadati</taxon>
        <taxon>Bacteroidota</taxon>
        <taxon>Cytophagia</taxon>
        <taxon>Cytophagales</taxon>
        <taxon>Flectobacillaceae</taxon>
        <taxon>Pseudarcicella</taxon>
    </lineage>
</organism>
<keyword evidence="2" id="KW-1185">Reference proteome</keyword>
<dbReference type="Proteomes" id="UP000199306">
    <property type="component" value="Unassembled WGS sequence"/>
</dbReference>
<evidence type="ECO:0000313" key="2">
    <source>
        <dbReference type="Proteomes" id="UP000199306"/>
    </source>
</evidence>
<dbReference type="AlphaFoldDB" id="A0A1I5MU19"/>
<reference evidence="1 2" key="1">
    <citation type="submission" date="2016-10" db="EMBL/GenBank/DDBJ databases">
        <authorList>
            <person name="de Groot N.N."/>
        </authorList>
    </citation>
    <scope>NUCLEOTIDE SEQUENCE [LARGE SCALE GENOMIC DNA]</scope>
    <source>
        <strain evidence="2">E92,LMG 26720,CCM 7988</strain>
    </source>
</reference>
<protein>
    <submittedName>
        <fullName evidence="1">Uncharacterized protein</fullName>
    </submittedName>
</protein>